<name>Q2LRB4_SYNAS</name>
<dbReference type="InParanoid" id="Q2LRB4"/>
<feature type="binding site" evidence="17">
    <location>
        <position position="83"/>
    </location>
    <ligand>
        <name>[4Fe-4S] cluster</name>
        <dbReference type="ChEBI" id="CHEBI:49883"/>
    </ligand>
</feature>
<dbReference type="PANTHER" id="PTHR36701">
    <property type="entry name" value="EPOXYQUEUOSINE REDUCTASE QUEH"/>
    <property type="match status" value="1"/>
</dbReference>
<dbReference type="UniPathway" id="UPA00392"/>
<keyword evidence="9 17" id="KW-0671">Queuosine biosynthesis</keyword>
<evidence type="ECO:0000256" key="8">
    <source>
        <dbReference type="ARBA" id="ARBA00022723"/>
    </source>
</evidence>
<keyword evidence="7 17" id="KW-0819">tRNA processing</keyword>
<dbReference type="Proteomes" id="UP000001933">
    <property type="component" value="Chromosome"/>
</dbReference>
<dbReference type="GO" id="GO:0046872">
    <property type="term" value="F:metal ion binding"/>
    <property type="evidence" value="ECO:0007669"/>
    <property type="project" value="UniProtKB-KW"/>
</dbReference>
<dbReference type="PANTHER" id="PTHR36701:SF1">
    <property type="entry name" value="EPOXYQUEUOSINE REDUCTASE QUEH"/>
    <property type="match status" value="1"/>
</dbReference>
<dbReference type="EC" id="1.17.99.6" evidence="4 17"/>
<evidence type="ECO:0000256" key="4">
    <source>
        <dbReference type="ARBA" id="ARBA00012622"/>
    </source>
</evidence>
<dbReference type="STRING" id="56780.SYN_02970"/>
<dbReference type="KEGG" id="sat:SYN_02970"/>
<evidence type="ECO:0000256" key="9">
    <source>
        <dbReference type="ARBA" id="ARBA00022785"/>
    </source>
</evidence>
<evidence type="ECO:0000256" key="17">
    <source>
        <dbReference type="HAMAP-Rule" id="MF_02089"/>
    </source>
</evidence>
<keyword evidence="6 17" id="KW-0004">4Fe-4S</keyword>
<evidence type="ECO:0000256" key="1">
    <source>
        <dbReference type="ARBA" id="ARBA00002268"/>
    </source>
</evidence>
<comment type="function">
    <text evidence="1 17">Catalyzes the conversion of epoxyqueuosine (oQ) to queuosine (Q), which is a hypermodified base found in the wobble positions of tRNA(Asp), tRNA(Asn), tRNA(His) and tRNA(Tyr).</text>
</comment>
<evidence type="ECO:0000256" key="14">
    <source>
        <dbReference type="ARBA" id="ARBA00023284"/>
    </source>
</evidence>
<dbReference type="eggNOG" id="COG1636">
    <property type="taxonomic scope" value="Bacteria"/>
</dbReference>
<dbReference type="Pfam" id="PF02677">
    <property type="entry name" value="QueH"/>
    <property type="match status" value="1"/>
</dbReference>
<evidence type="ECO:0000256" key="11">
    <source>
        <dbReference type="ARBA" id="ARBA00023004"/>
    </source>
</evidence>
<evidence type="ECO:0000313" key="19">
    <source>
        <dbReference type="Proteomes" id="UP000001933"/>
    </source>
</evidence>
<dbReference type="InterPro" id="IPR003828">
    <property type="entry name" value="QueH"/>
</dbReference>
<evidence type="ECO:0000256" key="16">
    <source>
        <dbReference type="ARBA" id="ARBA00047415"/>
    </source>
</evidence>
<keyword evidence="19" id="KW-1185">Reference proteome</keyword>
<proteinExistence type="inferred from homology"/>
<keyword evidence="14 17" id="KW-0676">Redox-active center</keyword>
<evidence type="ECO:0000256" key="5">
    <source>
        <dbReference type="ARBA" id="ARBA00016895"/>
    </source>
</evidence>
<dbReference type="AlphaFoldDB" id="Q2LRB4"/>
<evidence type="ECO:0000256" key="6">
    <source>
        <dbReference type="ARBA" id="ARBA00022485"/>
    </source>
</evidence>
<dbReference type="OrthoDB" id="9801033at2"/>
<feature type="binding site" evidence="17">
    <location>
        <position position="86"/>
    </location>
    <ligand>
        <name>[4Fe-4S] cluster</name>
        <dbReference type="ChEBI" id="CHEBI:49883"/>
    </ligand>
</feature>
<sequence length="202" mass="23964">MKILMHVCCAPCTIYPLKFLRDCNHDVHGFFFNPNIHPYLEYCRRRDALRAYAEEENLPIIWKDNYDLEQFLRTVVFRESDRCRFCYYSRMSYAVHIAKKGKYDGFTSTLLYSKYQNHELIRSIGENLAKENGVSFIYHDFREGWESGIRISKSRGIYRQQYCGCIYSEKDRYYKQAPRQVVRESKTESGGFKQGVADESNG</sequence>
<dbReference type="GO" id="GO:0008616">
    <property type="term" value="P:tRNA queuosine(34) biosynthetic process"/>
    <property type="evidence" value="ECO:0007669"/>
    <property type="project" value="UniProtKB-UniRule"/>
</dbReference>
<protein>
    <recommendedName>
        <fullName evidence="5 17">Epoxyqueuosine reductase QueH</fullName>
        <ecNumber evidence="4 17">1.17.99.6</ecNumber>
    </recommendedName>
    <alternativeName>
        <fullName evidence="15 17">Queuosine biosynthesis protein QueH</fullName>
    </alternativeName>
</protein>
<keyword evidence="12 17" id="KW-0411">Iron-sulfur</keyword>
<organism evidence="18 19">
    <name type="scientific">Syntrophus aciditrophicus (strain SB)</name>
    <dbReference type="NCBI Taxonomy" id="56780"/>
    <lineage>
        <taxon>Bacteria</taxon>
        <taxon>Pseudomonadati</taxon>
        <taxon>Thermodesulfobacteriota</taxon>
        <taxon>Syntrophia</taxon>
        <taxon>Syntrophales</taxon>
        <taxon>Syntrophaceae</taxon>
        <taxon>Syntrophus</taxon>
    </lineage>
</organism>
<feature type="disulfide bond" description="Redox-active" evidence="17">
    <location>
        <begin position="163"/>
        <end position="165"/>
    </location>
</feature>
<reference evidence="18 19" key="1">
    <citation type="journal article" date="2007" name="Proc. Natl. Acad. Sci. U.S.A.">
        <title>The genome of Syntrophus aciditrophicus: life at the thermodynamic limit of microbial growth.</title>
        <authorList>
            <person name="McInerney M.J."/>
            <person name="Rohlin L."/>
            <person name="Mouttaki H."/>
            <person name="Kim U."/>
            <person name="Krupp R.S."/>
            <person name="Rios-Hernandez L."/>
            <person name="Sieber J."/>
            <person name="Struchtemeyer C.G."/>
            <person name="Bhattacharyya A."/>
            <person name="Campbell J.W."/>
            <person name="Gunsalus R.P."/>
        </authorList>
    </citation>
    <scope>NUCLEOTIDE SEQUENCE [LARGE SCALE GENOMIC DNA]</scope>
    <source>
        <strain evidence="18 19">SB</strain>
    </source>
</reference>
<keyword evidence="8 17" id="KW-0479">Metal-binding</keyword>
<dbReference type="HAMAP" id="MF_02089">
    <property type="entry name" value="QueH"/>
    <property type="match status" value="1"/>
</dbReference>
<accession>Q2LRB4</accession>
<evidence type="ECO:0000256" key="3">
    <source>
        <dbReference type="ARBA" id="ARBA00008207"/>
    </source>
</evidence>
<keyword evidence="13 17" id="KW-1015">Disulfide bond</keyword>
<keyword evidence="11 17" id="KW-0408">Iron</keyword>
<keyword evidence="10 17" id="KW-0560">Oxidoreductase</keyword>
<dbReference type="EMBL" id="CP000252">
    <property type="protein sequence ID" value="ABC76622.1"/>
    <property type="molecule type" value="Genomic_DNA"/>
</dbReference>
<evidence type="ECO:0000256" key="12">
    <source>
        <dbReference type="ARBA" id="ARBA00023014"/>
    </source>
</evidence>
<dbReference type="HOGENOM" id="CLU_088177_1_1_7"/>
<dbReference type="GO" id="GO:0051539">
    <property type="term" value="F:4 iron, 4 sulfur cluster binding"/>
    <property type="evidence" value="ECO:0007669"/>
    <property type="project" value="UniProtKB-UniRule"/>
</dbReference>
<evidence type="ECO:0000256" key="7">
    <source>
        <dbReference type="ARBA" id="ARBA00022694"/>
    </source>
</evidence>
<evidence type="ECO:0000256" key="13">
    <source>
        <dbReference type="ARBA" id="ARBA00023157"/>
    </source>
</evidence>
<evidence type="ECO:0000256" key="15">
    <source>
        <dbReference type="ARBA" id="ARBA00031446"/>
    </source>
</evidence>
<feature type="binding site" evidence="17">
    <location>
        <position position="9"/>
    </location>
    <ligand>
        <name>[4Fe-4S] cluster</name>
        <dbReference type="ChEBI" id="CHEBI:49883"/>
    </ligand>
</feature>
<evidence type="ECO:0000313" key="18">
    <source>
        <dbReference type="EMBL" id="ABC76622.1"/>
    </source>
</evidence>
<dbReference type="GO" id="GO:0052693">
    <property type="term" value="F:epoxyqueuosine reductase activity"/>
    <property type="evidence" value="ECO:0007669"/>
    <property type="project" value="UniProtKB-UniRule"/>
</dbReference>
<comment type="pathway">
    <text evidence="2 17">tRNA modification; tRNA-queuosine biosynthesis.</text>
</comment>
<comment type="catalytic activity">
    <reaction evidence="16 17">
        <text>epoxyqueuosine(34) in tRNA + AH2 = queuosine(34) in tRNA + A + H2O</text>
        <dbReference type="Rhea" id="RHEA:32159"/>
        <dbReference type="Rhea" id="RHEA-COMP:18571"/>
        <dbReference type="Rhea" id="RHEA-COMP:18582"/>
        <dbReference type="ChEBI" id="CHEBI:13193"/>
        <dbReference type="ChEBI" id="CHEBI:15377"/>
        <dbReference type="ChEBI" id="CHEBI:17499"/>
        <dbReference type="ChEBI" id="CHEBI:194431"/>
        <dbReference type="ChEBI" id="CHEBI:194443"/>
        <dbReference type="EC" id="1.17.99.6"/>
    </reaction>
</comment>
<evidence type="ECO:0000256" key="2">
    <source>
        <dbReference type="ARBA" id="ARBA00004691"/>
    </source>
</evidence>
<feature type="binding site" evidence="17">
    <location>
        <position position="8"/>
    </location>
    <ligand>
        <name>[4Fe-4S] cluster</name>
        <dbReference type="ChEBI" id="CHEBI:49883"/>
    </ligand>
</feature>
<gene>
    <name evidence="17" type="primary">queH</name>
    <name evidence="18" type="ORF">SYN_02970</name>
</gene>
<evidence type="ECO:0000256" key="10">
    <source>
        <dbReference type="ARBA" id="ARBA00023002"/>
    </source>
</evidence>
<comment type="similarity">
    <text evidence="3 17">Belongs to the QueH family.</text>
</comment>